<keyword evidence="1" id="KW-0812">Transmembrane</keyword>
<feature type="transmembrane region" description="Helical" evidence="1">
    <location>
        <begin position="12"/>
        <end position="35"/>
    </location>
</feature>
<proteinExistence type="predicted"/>
<dbReference type="EMBL" id="JBHTLT010000122">
    <property type="protein sequence ID" value="MFD1206374.1"/>
    <property type="molecule type" value="Genomic_DNA"/>
</dbReference>
<gene>
    <name evidence="2" type="ORF">ACFQ38_14860</name>
</gene>
<keyword evidence="1" id="KW-0472">Membrane</keyword>
<reference evidence="3" key="1">
    <citation type="journal article" date="2019" name="Int. J. Syst. Evol. Microbiol.">
        <title>The Global Catalogue of Microorganisms (GCM) 10K type strain sequencing project: providing services to taxonomists for standard genome sequencing and annotation.</title>
        <authorList>
            <consortium name="The Broad Institute Genomics Platform"/>
            <consortium name="The Broad Institute Genome Sequencing Center for Infectious Disease"/>
            <person name="Wu L."/>
            <person name="Ma J."/>
        </authorList>
    </citation>
    <scope>NUCLEOTIDE SEQUENCE [LARGE SCALE GENOMIC DNA]</scope>
    <source>
        <strain evidence="3">CCUG 53915</strain>
    </source>
</reference>
<comment type="caution">
    <text evidence="2">The sequence shown here is derived from an EMBL/GenBank/DDBJ whole genome shotgun (WGS) entry which is preliminary data.</text>
</comment>
<accession>A0ABW3U3V4</accession>
<evidence type="ECO:0000313" key="2">
    <source>
        <dbReference type="EMBL" id="MFD1206374.1"/>
    </source>
</evidence>
<evidence type="ECO:0008006" key="4">
    <source>
        <dbReference type="Google" id="ProtNLM"/>
    </source>
</evidence>
<keyword evidence="3" id="KW-1185">Reference proteome</keyword>
<protein>
    <recommendedName>
        <fullName evidence="4">Type II secretion system protein</fullName>
    </recommendedName>
</protein>
<dbReference type="Proteomes" id="UP001597231">
    <property type="component" value="Unassembled WGS sequence"/>
</dbReference>
<sequence>MINEKGFSWPETILSLFVIIGIFGTLLPFASKLAYQLDKKKYTMHAAELAYQSAILYETTGIVEGVRMINGINFEWIVLGQKICVTYELHGEDNERCIG</sequence>
<evidence type="ECO:0000313" key="3">
    <source>
        <dbReference type="Proteomes" id="UP001597231"/>
    </source>
</evidence>
<dbReference type="RefSeq" id="WP_336824645.1">
    <property type="nucleotide sequence ID" value="NZ_JBHTLT010000122.1"/>
</dbReference>
<keyword evidence="1" id="KW-1133">Transmembrane helix</keyword>
<name>A0ABW3U3V4_9BACL</name>
<organism evidence="2 3">
    <name type="scientific">Sporosarcina contaminans</name>
    <dbReference type="NCBI Taxonomy" id="633403"/>
    <lineage>
        <taxon>Bacteria</taxon>
        <taxon>Bacillati</taxon>
        <taxon>Bacillota</taxon>
        <taxon>Bacilli</taxon>
        <taxon>Bacillales</taxon>
        <taxon>Caryophanaceae</taxon>
        <taxon>Sporosarcina</taxon>
    </lineage>
</organism>
<evidence type="ECO:0000256" key="1">
    <source>
        <dbReference type="SAM" id="Phobius"/>
    </source>
</evidence>